<evidence type="ECO:0000313" key="2">
    <source>
        <dbReference type="Proteomes" id="UP000807769"/>
    </source>
</evidence>
<reference evidence="1" key="1">
    <citation type="journal article" date="2020" name="New Phytol.">
        <title>Comparative genomics reveals dynamic genome evolution in host specialist ectomycorrhizal fungi.</title>
        <authorList>
            <person name="Lofgren L.A."/>
            <person name="Nguyen N.H."/>
            <person name="Vilgalys R."/>
            <person name="Ruytinx J."/>
            <person name="Liao H.L."/>
            <person name="Branco S."/>
            <person name="Kuo A."/>
            <person name="LaButti K."/>
            <person name="Lipzen A."/>
            <person name="Andreopoulos W."/>
            <person name="Pangilinan J."/>
            <person name="Riley R."/>
            <person name="Hundley H."/>
            <person name="Na H."/>
            <person name="Barry K."/>
            <person name="Grigoriev I.V."/>
            <person name="Stajich J.E."/>
            <person name="Kennedy P.G."/>
        </authorList>
    </citation>
    <scope>NUCLEOTIDE SEQUENCE</scope>
    <source>
        <strain evidence="1">MN1</strain>
    </source>
</reference>
<comment type="caution">
    <text evidence="1">The sequence shown here is derived from an EMBL/GenBank/DDBJ whole genome shotgun (WGS) entry which is preliminary data.</text>
</comment>
<evidence type="ECO:0000313" key="1">
    <source>
        <dbReference type="EMBL" id="KAG1794254.1"/>
    </source>
</evidence>
<proteinExistence type="predicted"/>
<gene>
    <name evidence="1" type="ORF">BJ212DRAFT_1413332</name>
</gene>
<organism evidence="1 2">
    <name type="scientific">Suillus subaureus</name>
    <dbReference type="NCBI Taxonomy" id="48587"/>
    <lineage>
        <taxon>Eukaryota</taxon>
        <taxon>Fungi</taxon>
        <taxon>Dikarya</taxon>
        <taxon>Basidiomycota</taxon>
        <taxon>Agaricomycotina</taxon>
        <taxon>Agaricomycetes</taxon>
        <taxon>Agaricomycetidae</taxon>
        <taxon>Boletales</taxon>
        <taxon>Suillineae</taxon>
        <taxon>Suillaceae</taxon>
        <taxon>Suillus</taxon>
    </lineage>
</organism>
<dbReference type="EMBL" id="JABBWG010000393">
    <property type="protein sequence ID" value="KAG1794254.1"/>
    <property type="molecule type" value="Genomic_DNA"/>
</dbReference>
<dbReference type="Proteomes" id="UP000807769">
    <property type="component" value="Unassembled WGS sequence"/>
</dbReference>
<sequence length="74" mass="8180">MASQSPAVVHVLSGETITPLLTSNDSSSSEFPLFPILRIEELLFAQAHTILVQGRRRRELVQKVAKLQPRLGSI</sequence>
<dbReference type="RefSeq" id="XP_041185092.1">
    <property type="nucleotide sequence ID" value="XM_041337518.1"/>
</dbReference>
<dbReference type="AlphaFoldDB" id="A0A9P7AQ90"/>
<dbReference type="GeneID" id="64631534"/>
<keyword evidence="2" id="KW-1185">Reference proteome</keyword>
<name>A0A9P7AQ90_9AGAM</name>
<accession>A0A9P7AQ90</accession>
<protein>
    <submittedName>
        <fullName evidence="1">Uncharacterized protein</fullName>
    </submittedName>
</protein>